<dbReference type="InterPro" id="IPR012480">
    <property type="entry name" value="Hepar_II_III_C"/>
</dbReference>
<comment type="caution">
    <text evidence="3">The sequence shown here is derived from an EMBL/GenBank/DDBJ whole genome shotgun (WGS) entry which is preliminary data.</text>
</comment>
<dbReference type="Proteomes" id="UP000546464">
    <property type="component" value="Unassembled WGS sequence"/>
</dbReference>
<dbReference type="PANTHER" id="PTHR38045">
    <property type="entry name" value="CHROMOSOME 1, WHOLE GENOME SHOTGUN SEQUENCE"/>
    <property type="match status" value="1"/>
</dbReference>
<reference evidence="3 4" key="1">
    <citation type="submission" date="2020-07" db="EMBL/GenBank/DDBJ databases">
        <authorList>
            <person name="Feng X."/>
        </authorList>
    </citation>
    <scope>NUCLEOTIDE SEQUENCE [LARGE SCALE GENOMIC DNA]</scope>
    <source>
        <strain evidence="3 4">JCM31066</strain>
    </source>
</reference>
<dbReference type="GO" id="GO:0030313">
    <property type="term" value="C:cell envelope"/>
    <property type="evidence" value="ECO:0007669"/>
    <property type="project" value="UniProtKB-SubCell"/>
</dbReference>
<feature type="domain" description="Heparinase II/III-like C-terminal" evidence="2">
    <location>
        <begin position="384"/>
        <end position="569"/>
    </location>
</feature>
<evidence type="ECO:0000256" key="1">
    <source>
        <dbReference type="ARBA" id="ARBA00004196"/>
    </source>
</evidence>
<gene>
    <name evidence="3" type="ORF">H5P28_16770</name>
</gene>
<proteinExistence type="predicted"/>
<dbReference type="Gene3D" id="2.70.98.70">
    <property type="match status" value="1"/>
</dbReference>
<evidence type="ECO:0000313" key="4">
    <source>
        <dbReference type="Proteomes" id="UP000546464"/>
    </source>
</evidence>
<protein>
    <submittedName>
        <fullName evidence="3">Heparinase II/III family protein</fullName>
    </submittedName>
</protein>
<dbReference type="AlphaFoldDB" id="A0A842HID8"/>
<evidence type="ECO:0000313" key="3">
    <source>
        <dbReference type="EMBL" id="MBC2595920.1"/>
    </source>
</evidence>
<evidence type="ECO:0000259" key="2">
    <source>
        <dbReference type="Pfam" id="PF07940"/>
    </source>
</evidence>
<dbReference type="PANTHER" id="PTHR38045:SF1">
    <property type="entry name" value="HEPARINASE II_III-LIKE PROTEIN"/>
    <property type="match status" value="1"/>
</dbReference>
<name>A0A842HID8_9BACT</name>
<organism evidence="3 4">
    <name type="scientific">Ruficoccus amylovorans</name>
    <dbReference type="NCBI Taxonomy" id="1804625"/>
    <lineage>
        <taxon>Bacteria</taxon>
        <taxon>Pseudomonadati</taxon>
        <taxon>Verrucomicrobiota</taxon>
        <taxon>Opitutia</taxon>
        <taxon>Puniceicoccales</taxon>
        <taxon>Cerasicoccaceae</taxon>
        <taxon>Ruficoccus</taxon>
    </lineage>
</organism>
<dbReference type="InterPro" id="IPR008929">
    <property type="entry name" value="Chondroitin_lyas"/>
</dbReference>
<sequence length="623" mass="68330">MNRQHPRLLLTDSRAEDIRQLAKSDPLVARQIDGLRENAESYYHEPPLAYNAKGTDRLKIARAILGRILTWGLIYHLDGDKRYAERAREELLNACSFSDWAPKQFLVTAEMATAVGFGYDWFYNELSPEDRATIRQALMDKCLDYAPVAYGVSGGDKRPNWSAVGNTDISFNNWNQVCNGGFLTAAFALQDEEPEMTELVVEGARKSLPRAMAHYAPDGVWPESPTYMGYGVMFNALCIALMEDQLGTDYGLSGMEGFDKNSEYLAYIFGPTGVAFTYGDGGPAKASEMGGSKVAAWLIKHFGQDEYIPLFRQRLADAQEKPLSGYAATLPKGGADRFAALLPLWMPAGEGSDGEGVLETLPLNVHKRGVAELVFLRSSWEDPDAVWVAMKAGLNGFAHAHLDLGSFVMEADGVRWAEDLGSGKYSLPGYWRREPGGQRWSYFRMTNLSHNTAGPGEEIQKEDATAPVIHFFDAPGFAGAVVDMTEVFPGTAERILRGIALIDNQQVLVQDEWHAPTGDKPLVWRMMTRATITVADDGRSAQLTLDGQQLTAEIIEPADATFSIESAAPPTKKEHQNQGCQILTATVPASGNDLSLVITLTPGSVNGGAPDILPLEDWDLYTE</sequence>
<dbReference type="Pfam" id="PF07940">
    <property type="entry name" value="Hepar_II_III_C"/>
    <property type="match status" value="1"/>
</dbReference>
<accession>A0A842HID8</accession>
<keyword evidence="4" id="KW-1185">Reference proteome</keyword>
<comment type="subcellular location">
    <subcellularLocation>
        <location evidence="1">Cell envelope</location>
    </subcellularLocation>
</comment>
<dbReference type="RefSeq" id="WP_185676848.1">
    <property type="nucleotide sequence ID" value="NZ_JACHVB010000058.1"/>
</dbReference>
<dbReference type="Gene3D" id="1.50.10.100">
    <property type="entry name" value="Chondroitin AC/alginate lyase"/>
    <property type="match status" value="1"/>
</dbReference>
<dbReference type="GO" id="GO:0016829">
    <property type="term" value="F:lyase activity"/>
    <property type="evidence" value="ECO:0007669"/>
    <property type="project" value="InterPro"/>
</dbReference>
<dbReference type="EMBL" id="JACHVB010000058">
    <property type="protein sequence ID" value="MBC2595920.1"/>
    <property type="molecule type" value="Genomic_DNA"/>
</dbReference>
<dbReference type="SUPFAM" id="SSF48230">
    <property type="entry name" value="Chondroitin AC/alginate lyase"/>
    <property type="match status" value="1"/>
</dbReference>